<reference evidence="2 3" key="1">
    <citation type="submission" date="2022-04" db="EMBL/GenBank/DDBJ databases">
        <title>Genome diversity in the genus Frankia.</title>
        <authorList>
            <person name="Carlos-Shanley C."/>
            <person name="Hahn D."/>
        </authorList>
    </citation>
    <scope>NUCLEOTIDE SEQUENCE [LARGE SCALE GENOMIC DNA]</scope>
    <source>
        <strain evidence="2 3">Ag45/Mut15</strain>
    </source>
</reference>
<gene>
    <name evidence="2" type="ORF">MXD59_16895</name>
</gene>
<dbReference type="EMBL" id="JALKFT010000017">
    <property type="protein sequence ID" value="MCK9877427.1"/>
    <property type="molecule type" value="Genomic_DNA"/>
</dbReference>
<feature type="region of interest" description="Disordered" evidence="1">
    <location>
        <begin position="1"/>
        <end position="25"/>
    </location>
</feature>
<evidence type="ECO:0000256" key="1">
    <source>
        <dbReference type="SAM" id="MobiDB-lite"/>
    </source>
</evidence>
<evidence type="ECO:0000313" key="3">
    <source>
        <dbReference type="Proteomes" id="UP001201873"/>
    </source>
</evidence>
<organism evidence="2 3">
    <name type="scientific">Frankia umida</name>
    <dbReference type="NCBI Taxonomy" id="573489"/>
    <lineage>
        <taxon>Bacteria</taxon>
        <taxon>Bacillati</taxon>
        <taxon>Actinomycetota</taxon>
        <taxon>Actinomycetes</taxon>
        <taxon>Frankiales</taxon>
        <taxon>Frankiaceae</taxon>
        <taxon>Frankia</taxon>
    </lineage>
</organism>
<keyword evidence="3" id="KW-1185">Reference proteome</keyword>
<dbReference type="Proteomes" id="UP001201873">
    <property type="component" value="Unassembled WGS sequence"/>
</dbReference>
<name>A0ABT0K0W1_9ACTN</name>
<protein>
    <submittedName>
        <fullName evidence="2">Uncharacterized protein</fullName>
    </submittedName>
</protein>
<dbReference type="RefSeq" id="WP_175087740.1">
    <property type="nucleotide sequence ID" value="NZ_JALKFT010000017.1"/>
</dbReference>
<proteinExistence type="predicted"/>
<evidence type="ECO:0000313" key="2">
    <source>
        <dbReference type="EMBL" id="MCK9877427.1"/>
    </source>
</evidence>
<accession>A0ABT0K0W1</accession>
<sequence>MEQQQSSPLTAGLPGSIPTEPAIDGATAVETDIRVAPASLANPKRLRLGASPSL</sequence>
<comment type="caution">
    <text evidence="2">The sequence shown here is derived from an EMBL/GenBank/DDBJ whole genome shotgun (WGS) entry which is preliminary data.</text>
</comment>